<evidence type="ECO:0000259" key="3">
    <source>
        <dbReference type="Pfam" id="PF00905"/>
    </source>
</evidence>
<evidence type="ECO:0000313" key="4">
    <source>
        <dbReference type="EMBL" id="ABG83793.1"/>
    </source>
</evidence>
<dbReference type="EMBL" id="CP000246">
    <property type="protein sequence ID" value="ABG83793.1"/>
    <property type="molecule type" value="Genomic_DNA"/>
</dbReference>
<dbReference type="PaxDb" id="195103-CPF_2022"/>
<keyword evidence="5" id="KW-1185">Reference proteome</keyword>
<dbReference type="PANTHER" id="PTHR30627:SF1">
    <property type="entry name" value="PEPTIDOGLYCAN D,D-TRANSPEPTIDASE FTSI"/>
    <property type="match status" value="1"/>
</dbReference>
<evidence type="ECO:0000256" key="2">
    <source>
        <dbReference type="ARBA" id="ARBA00023136"/>
    </source>
</evidence>
<protein>
    <submittedName>
        <fullName evidence="4">Penicillin-binding protein</fullName>
    </submittedName>
</protein>
<reference evidence="4 5" key="1">
    <citation type="journal article" date="2006" name="Genome Res.">
        <title>Skewed genomic variability in strains of the toxigenic bacterial pathogen, Clostridium perfringens.</title>
        <authorList>
            <person name="Myers G.S."/>
            <person name="Rasko D.A."/>
            <person name="Cheung J.K."/>
            <person name="Ravel J."/>
            <person name="Seshadri R."/>
            <person name="Deboy R.T."/>
            <person name="Ren Q."/>
            <person name="Varga J."/>
            <person name="Awad M.M."/>
            <person name="Brinkac L.M."/>
            <person name="Daugherty S.C."/>
            <person name="Haft D.H."/>
            <person name="Dodson R.J."/>
            <person name="Madupu R."/>
            <person name="Nelson W.C."/>
            <person name="Rosovitz M.J."/>
            <person name="Sullivan S.A."/>
            <person name="Khouri H."/>
            <person name="Dimitrov G.I."/>
            <person name="Watkins K.L."/>
            <person name="Mulligan S."/>
            <person name="Benton J."/>
            <person name="Radune D."/>
            <person name="Fisher D.J."/>
            <person name="Atkins H.S."/>
            <person name="Hiscox T."/>
            <person name="Jost B.H."/>
            <person name="Billington S.J."/>
            <person name="Songer J.G."/>
            <person name="McClane B.A."/>
            <person name="Titball R.W."/>
            <person name="Rood J.I."/>
            <person name="Melville S.B."/>
            <person name="Paulsen I.T."/>
        </authorList>
    </citation>
    <scope>NUCLEOTIDE SEQUENCE [LARGE SCALE GENOMIC DNA]</scope>
    <source>
        <strain evidence="5">ATCC 13124 / DSM 756 / JCM 1290 / NCIMB 6125 / NCTC 8237 / S 107 / Type A</strain>
    </source>
</reference>
<dbReference type="GO" id="GO:0071555">
    <property type="term" value="P:cell wall organization"/>
    <property type="evidence" value="ECO:0007669"/>
    <property type="project" value="TreeGrafter"/>
</dbReference>
<evidence type="ECO:0000256" key="1">
    <source>
        <dbReference type="ARBA" id="ARBA00004370"/>
    </source>
</evidence>
<name>A0A0H2YS36_CLOP1</name>
<dbReference type="PANTHER" id="PTHR30627">
    <property type="entry name" value="PEPTIDOGLYCAN D,D-TRANSPEPTIDASE"/>
    <property type="match status" value="1"/>
</dbReference>
<dbReference type="eggNOG" id="COG0768">
    <property type="taxonomic scope" value="Bacteria"/>
</dbReference>
<dbReference type="InterPro" id="IPR001460">
    <property type="entry name" value="PCN-bd_Tpept"/>
</dbReference>
<dbReference type="InterPro" id="IPR050515">
    <property type="entry name" value="Beta-lactam/transpept"/>
</dbReference>
<dbReference type="SUPFAM" id="SSF56601">
    <property type="entry name" value="beta-lactamase/transpeptidase-like"/>
    <property type="match status" value="1"/>
</dbReference>
<dbReference type="AlphaFoldDB" id="A0A0H2YS36"/>
<dbReference type="GO" id="GO:0005886">
    <property type="term" value="C:plasma membrane"/>
    <property type="evidence" value="ECO:0007669"/>
    <property type="project" value="TreeGrafter"/>
</dbReference>
<evidence type="ECO:0000313" key="5">
    <source>
        <dbReference type="Proteomes" id="UP000001823"/>
    </source>
</evidence>
<sequence length="555" mass="62509">MFNRKRKIEIKNRLISLVSLLLLALLLLDMRIYYVQKKYSTKETGNFKGNHKQYENISDLNYSLLDREGESIFQYETKYKVVIDSMAFRLNNLNQNLENIMAFNYIMQSEDKDFSFDNVVKSGGKLYYDVSQESFDKINSLKNIKGIYTYKAQEKKKDDNWKIENMVTSTKGFALVENKDKKVETKEVDKSEKSLEMVINKELENNKDPKIIFERDHEGLYGEGEYEIPEDNLNVKLTLDNKFQKIVRDVLAKEDYKTFKNAGAVLIDSASGEVLALAQKDESAPNVVLGSGSINGYEAGSIFKILTLEAAMEEKGIRLSDKLRCDGLVCKKEKIHGTISIEEAFEVSCNDIFSKLGAQIGTRGLLDFAKEQGVFSLALGLDEKTGMETKGDVPENVSITNLSIGQSMQTSLIQMAGIISTVVNEGEYVEPYILKDFENQKGEIKKEFKELRKNVISKKTAEDLKSVMNSTVLEGTANITKIEGVEIGAKTGTAEALGGELHGWFLGYFKHGEKYYTLGVMVPNIKNVYEDRKPGGGNTAGPIFRDIVLELTKNK</sequence>
<feature type="domain" description="Penicillin-binding protein transpeptidase" evidence="3">
    <location>
        <begin position="263"/>
        <end position="548"/>
    </location>
</feature>
<proteinExistence type="predicted"/>
<dbReference type="GO" id="GO:0008658">
    <property type="term" value="F:penicillin binding"/>
    <property type="evidence" value="ECO:0007669"/>
    <property type="project" value="InterPro"/>
</dbReference>
<dbReference type="InterPro" id="IPR012338">
    <property type="entry name" value="Beta-lactam/transpept-like"/>
</dbReference>
<dbReference type="Gene3D" id="3.40.710.10">
    <property type="entry name" value="DD-peptidase/beta-lactamase superfamily"/>
    <property type="match status" value="1"/>
</dbReference>
<gene>
    <name evidence="4" type="ordered locus">CPF_2022</name>
</gene>
<dbReference type="RefSeq" id="WP_011590951.1">
    <property type="nucleotide sequence ID" value="NC_008261.1"/>
</dbReference>
<dbReference type="STRING" id="195103.CPF_2022"/>
<dbReference type="Pfam" id="PF00905">
    <property type="entry name" value="Transpeptidase"/>
    <property type="match status" value="1"/>
</dbReference>
<accession>A0A0H2YS36</accession>
<organism evidence="4 5">
    <name type="scientific">Clostridium perfringens (strain ATCC 13124 / DSM 756 / JCM 1290 / NCIMB 6125 / NCTC 8237 / Type A)</name>
    <dbReference type="NCBI Taxonomy" id="195103"/>
    <lineage>
        <taxon>Bacteria</taxon>
        <taxon>Bacillati</taxon>
        <taxon>Bacillota</taxon>
        <taxon>Clostridia</taxon>
        <taxon>Eubacteriales</taxon>
        <taxon>Clostridiaceae</taxon>
        <taxon>Clostridium</taxon>
    </lineage>
</organism>
<keyword evidence="2" id="KW-0472">Membrane</keyword>
<dbReference type="Proteomes" id="UP000001823">
    <property type="component" value="Chromosome"/>
</dbReference>
<dbReference type="HOGENOM" id="CLU_009289_6_3_9"/>
<dbReference type="KEGG" id="cpf:CPF_2022"/>
<comment type="subcellular location">
    <subcellularLocation>
        <location evidence="1">Membrane</location>
    </subcellularLocation>
</comment>